<dbReference type="PROSITE" id="PS00108">
    <property type="entry name" value="PROTEIN_KINASE_ST"/>
    <property type="match status" value="1"/>
</dbReference>
<dbReference type="InterPro" id="IPR011009">
    <property type="entry name" value="Kinase-like_dom_sf"/>
</dbReference>
<keyword evidence="5" id="KW-0808">Transferase</keyword>
<sequence length="281" mass="31521">MKTRRKVNNTAKQMLLPTLTSYRSGEASGYNHSKRVGPYLIGRLLGEGSFAKVREAMHTVVGEKVAIKIIDKKEAQTDFYIHKHLRREAAILQQLRHPNIVALLEVLETDNNLYMVLEICNGGPLLDLIWVQQGLSEDDAKRFTQQVISAVQYLHNVGIMHRDLKVENMLLDEDKNIKLIDFGLSSFHLPTCEALAVQSVSTFYDHTISATLCGSPAYAAPEIISQKSYSPKVDVWSIGINTFAMLTATLPFLVEPFNLRLLLRKMLNGQMSELPPNVSKG</sequence>
<evidence type="ECO:0000256" key="3">
    <source>
        <dbReference type="ARBA" id="ARBA00022490"/>
    </source>
</evidence>
<evidence type="ECO:0000256" key="4">
    <source>
        <dbReference type="ARBA" id="ARBA00022527"/>
    </source>
</evidence>
<evidence type="ECO:0000256" key="5">
    <source>
        <dbReference type="ARBA" id="ARBA00022679"/>
    </source>
</evidence>
<comment type="subcellular location">
    <subcellularLocation>
        <location evidence="1">Cytoplasm</location>
    </subcellularLocation>
</comment>
<dbReference type="SMART" id="SM00220">
    <property type="entry name" value="S_TKc"/>
    <property type="match status" value="1"/>
</dbReference>
<dbReference type="GO" id="GO:0004674">
    <property type="term" value="F:protein serine/threonine kinase activity"/>
    <property type="evidence" value="ECO:0007669"/>
    <property type="project" value="UniProtKB-KW"/>
</dbReference>
<evidence type="ECO:0000256" key="9">
    <source>
        <dbReference type="ARBA" id="ARBA00047899"/>
    </source>
</evidence>
<evidence type="ECO:0000256" key="2">
    <source>
        <dbReference type="ARBA" id="ARBA00012513"/>
    </source>
</evidence>
<dbReference type="GO" id="GO:0035556">
    <property type="term" value="P:intracellular signal transduction"/>
    <property type="evidence" value="ECO:0007669"/>
    <property type="project" value="TreeGrafter"/>
</dbReference>
<dbReference type="InterPro" id="IPR000719">
    <property type="entry name" value="Prot_kinase_dom"/>
</dbReference>
<keyword evidence="8 11" id="KW-0067">ATP-binding</keyword>
<dbReference type="PROSITE" id="PS50011">
    <property type="entry name" value="PROTEIN_KINASE_DOM"/>
    <property type="match status" value="1"/>
</dbReference>
<dbReference type="InterPro" id="IPR008271">
    <property type="entry name" value="Ser/Thr_kinase_AS"/>
</dbReference>
<keyword evidence="13" id="KW-1133">Transmembrane helix</keyword>
<reference evidence="15" key="1">
    <citation type="submission" date="2021-10" db="EMBL/GenBank/DDBJ databases">
        <title>Tropical sea cucumber genome reveals ecological adaptation and Cuvierian tubules defense mechanism.</title>
        <authorList>
            <person name="Chen T."/>
        </authorList>
    </citation>
    <scope>NUCLEOTIDE SEQUENCE</scope>
    <source>
        <strain evidence="15">Nanhai2018</strain>
        <tissue evidence="15">Muscle</tissue>
    </source>
</reference>
<comment type="similarity">
    <text evidence="12">Belongs to the protein kinase superfamily.</text>
</comment>
<protein>
    <recommendedName>
        <fullName evidence="2">non-specific serine/threonine protein kinase</fullName>
        <ecNumber evidence="2">2.7.11.1</ecNumber>
    </recommendedName>
</protein>
<comment type="catalytic activity">
    <reaction evidence="10">
        <text>L-seryl-[protein] + ATP = O-phospho-L-seryl-[protein] + ADP + H(+)</text>
        <dbReference type="Rhea" id="RHEA:17989"/>
        <dbReference type="Rhea" id="RHEA-COMP:9863"/>
        <dbReference type="Rhea" id="RHEA-COMP:11604"/>
        <dbReference type="ChEBI" id="CHEBI:15378"/>
        <dbReference type="ChEBI" id="CHEBI:29999"/>
        <dbReference type="ChEBI" id="CHEBI:30616"/>
        <dbReference type="ChEBI" id="CHEBI:83421"/>
        <dbReference type="ChEBI" id="CHEBI:456216"/>
        <dbReference type="EC" id="2.7.11.1"/>
    </reaction>
</comment>
<gene>
    <name evidence="15" type="ORF">HOLleu_32693</name>
</gene>
<accession>A0A9Q1BJ24</accession>
<evidence type="ECO:0000259" key="14">
    <source>
        <dbReference type="PROSITE" id="PS50011"/>
    </source>
</evidence>
<feature type="binding site" evidence="11">
    <location>
        <position position="68"/>
    </location>
    <ligand>
        <name>ATP</name>
        <dbReference type="ChEBI" id="CHEBI:30616"/>
    </ligand>
</feature>
<keyword evidence="3" id="KW-0963">Cytoplasm</keyword>
<evidence type="ECO:0000256" key="12">
    <source>
        <dbReference type="RuleBase" id="RU000304"/>
    </source>
</evidence>
<keyword evidence="7 15" id="KW-0418">Kinase</keyword>
<dbReference type="Proteomes" id="UP001152320">
    <property type="component" value="Chromosome 16"/>
</dbReference>
<dbReference type="Pfam" id="PF00069">
    <property type="entry name" value="Pkinase"/>
    <property type="match status" value="1"/>
</dbReference>
<dbReference type="EC" id="2.7.11.1" evidence="2"/>
<dbReference type="SUPFAM" id="SSF56112">
    <property type="entry name" value="Protein kinase-like (PK-like)"/>
    <property type="match status" value="1"/>
</dbReference>
<dbReference type="GO" id="GO:0005524">
    <property type="term" value="F:ATP binding"/>
    <property type="evidence" value="ECO:0007669"/>
    <property type="project" value="UniProtKB-UniRule"/>
</dbReference>
<dbReference type="EMBL" id="JAIZAY010000016">
    <property type="protein sequence ID" value="KAJ8027528.1"/>
    <property type="molecule type" value="Genomic_DNA"/>
</dbReference>
<name>A0A9Q1BJ24_HOLLE</name>
<dbReference type="GO" id="GO:0005737">
    <property type="term" value="C:cytoplasm"/>
    <property type="evidence" value="ECO:0007669"/>
    <property type="project" value="UniProtKB-SubCell"/>
</dbReference>
<comment type="catalytic activity">
    <reaction evidence="9">
        <text>L-threonyl-[protein] + ATP = O-phospho-L-threonyl-[protein] + ADP + H(+)</text>
        <dbReference type="Rhea" id="RHEA:46608"/>
        <dbReference type="Rhea" id="RHEA-COMP:11060"/>
        <dbReference type="Rhea" id="RHEA-COMP:11605"/>
        <dbReference type="ChEBI" id="CHEBI:15378"/>
        <dbReference type="ChEBI" id="CHEBI:30013"/>
        <dbReference type="ChEBI" id="CHEBI:30616"/>
        <dbReference type="ChEBI" id="CHEBI:61977"/>
        <dbReference type="ChEBI" id="CHEBI:456216"/>
        <dbReference type="EC" id="2.7.11.1"/>
    </reaction>
</comment>
<dbReference type="FunFam" id="1.10.510.10:FF:001222">
    <property type="entry name" value="Serine/threonine-protein kinase ppk25"/>
    <property type="match status" value="1"/>
</dbReference>
<dbReference type="PANTHER" id="PTHR24346:SF79">
    <property type="entry name" value="PROTEIN KINASE DOMAIN-CONTAINING PROTEIN"/>
    <property type="match status" value="1"/>
</dbReference>
<evidence type="ECO:0000256" key="1">
    <source>
        <dbReference type="ARBA" id="ARBA00004496"/>
    </source>
</evidence>
<evidence type="ECO:0000256" key="11">
    <source>
        <dbReference type="PROSITE-ProRule" id="PRU10141"/>
    </source>
</evidence>
<evidence type="ECO:0000256" key="8">
    <source>
        <dbReference type="ARBA" id="ARBA00022840"/>
    </source>
</evidence>
<evidence type="ECO:0000256" key="7">
    <source>
        <dbReference type="ARBA" id="ARBA00022777"/>
    </source>
</evidence>
<evidence type="ECO:0000256" key="10">
    <source>
        <dbReference type="ARBA" id="ARBA00048679"/>
    </source>
</evidence>
<keyword evidence="13" id="KW-0472">Membrane</keyword>
<organism evidence="15 16">
    <name type="scientific">Holothuria leucospilota</name>
    <name type="common">Black long sea cucumber</name>
    <name type="synonym">Mertensiothuria leucospilota</name>
    <dbReference type="NCBI Taxonomy" id="206669"/>
    <lineage>
        <taxon>Eukaryota</taxon>
        <taxon>Metazoa</taxon>
        <taxon>Echinodermata</taxon>
        <taxon>Eleutherozoa</taxon>
        <taxon>Echinozoa</taxon>
        <taxon>Holothuroidea</taxon>
        <taxon>Aspidochirotacea</taxon>
        <taxon>Aspidochirotida</taxon>
        <taxon>Holothuriidae</taxon>
        <taxon>Holothuria</taxon>
    </lineage>
</organism>
<evidence type="ECO:0000313" key="15">
    <source>
        <dbReference type="EMBL" id="KAJ8027528.1"/>
    </source>
</evidence>
<evidence type="ECO:0000256" key="6">
    <source>
        <dbReference type="ARBA" id="ARBA00022741"/>
    </source>
</evidence>
<evidence type="ECO:0000313" key="16">
    <source>
        <dbReference type="Proteomes" id="UP001152320"/>
    </source>
</evidence>
<keyword evidence="6 11" id="KW-0547">Nucleotide-binding</keyword>
<dbReference type="OrthoDB" id="193931at2759"/>
<evidence type="ECO:0000256" key="13">
    <source>
        <dbReference type="SAM" id="Phobius"/>
    </source>
</evidence>
<keyword evidence="4 12" id="KW-0723">Serine/threonine-protein kinase</keyword>
<comment type="caution">
    <text evidence="15">The sequence shown here is derived from an EMBL/GenBank/DDBJ whole genome shotgun (WGS) entry which is preliminary data.</text>
</comment>
<dbReference type="InterPro" id="IPR017441">
    <property type="entry name" value="Protein_kinase_ATP_BS"/>
</dbReference>
<proteinExistence type="inferred from homology"/>
<dbReference type="PROSITE" id="PS00107">
    <property type="entry name" value="PROTEIN_KINASE_ATP"/>
    <property type="match status" value="1"/>
</dbReference>
<keyword evidence="13" id="KW-0812">Transmembrane</keyword>
<feature type="domain" description="Protein kinase" evidence="14">
    <location>
        <begin position="39"/>
        <end position="281"/>
    </location>
</feature>
<feature type="transmembrane region" description="Helical" evidence="13">
    <location>
        <begin position="235"/>
        <end position="254"/>
    </location>
</feature>
<keyword evidence="16" id="KW-1185">Reference proteome</keyword>
<dbReference type="AlphaFoldDB" id="A0A9Q1BJ24"/>
<dbReference type="FunFam" id="3.30.200.20:FF:000003">
    <property type="entry name" value="Non-specific serine/threonine protein kinase"/>
    <property type="match status" value="1"/>
</dbReference>
<dbReference type="PANTHER" id="PTHR24346">
    <property type="entry name" value="MAP/MICROTUBULE AFFINITY-REGULATING KINASE"/>
    <property type="match status" value="1"/>
</dbReference>
<dbReference type="Gene3D" id="1.10.510.10">
    <property type="entry name" value="Transferase(Phosphotransferase) domain 1"/>
    <property type="match status" value="1"/>
</dbReference>